<dbReference type="WBParaSite" id="PSAMB.scaffold1706size28558.g14473.t1">
    <property type="protein sequence ID" value="PSAMB.scaffold1706size28558.g14473.t1"/>
    <property type="gene ID" value="PSAMB.scaffold1706size28558.g14473"/>
</dbReference>
<protein>
    <submittedName>
        <fullName evidence="3">Uncharacterized protein</fullName>
    </submittedName>
</protein>
<keyword evidence="1" id="KW-0732">Signal</keyword>
<dbReference type="AlphaFoldDB" id="A0A914VCD1"/>
<evidence type="ECO:0000313" key="2">
    <source>
        <dbReference type="Proteomes" id="UP000887566"/>
    </source>
</evidence>
<reference evidence="3" key="1">
    <citation type="submission" date="2022-11" db="UniProtKB">
        <authorList>
            <consortium name="WormBaseParasite"/>
        </authorList>
    </citation>
    <scope>IDENTIFICATION</scope>
</reference>
<dbReference type="Proteomes" id="UP000887566">
    <property type="component" value="Unplaced"/>
</dbReference>
<proteinExistence type="predicted"/>
<evidence type="ECO:0000313" key="3">
    <source>
        <dbReference type="WBParaSite" id="PSAMB.scaffold1706size28558.g14473.t1"/>
    </source>
</evidence>
<name>A0A914VCD1_9BILA</name>
<accession>A0A914VCD1</accession>
<keyword evidence="2" id="KW-1185">Reference proteome</keyword>
<organism evidence="2 3">
    <name type="scientific">Plectus sambesii</name>
    <dbReference type="NCBI Taxonomy" id="2011161"/>
    <lineage>
        <taxon>Eukaryota</taxon>
        <taxon>Metazoa</taxon>
        <taxon>Ecdysozoa</taxon>
        <taxon>Nematoda</taxon>
        <taxon>Chromadorea</taxon>
        <taxon>Plectida</taxon>
        <taxon>Plectina</taxon>
        <taxon>Plectoidea</taxon>
        <taxon>Plectidae</taxon>
        <taxon>Plectus</taxon>
    </lineage>
</organism>
<feature type="signal peptide" evidence="1">
    <location>
        <begin position="1"/>
        <end position="23"/>
    </location>
</feature>
<sequence length="227" mass="23723">MQPAAVVVVHLFLFAFLGQQVSSNPVYNGPTESTRFEQKPDSTEERFGISSSVSFGVNPELGLGADAGGGGSAYPNNYNIGSGTGGNYGYPGGLNEGSFGSYSQGYNNGGPAGYPSGYPSSYNSGSFANYPPRYKVNGGMNSYPPRYPPGYTSDYNHGGYNNMGNSFGGASPYGSSVSSGFGSGFACGSSCGEHIRRCSTACSKDFWTYLCVLCVGPKWDSCRPCFA</sequence>
<feature type="chain" id="PRO_5036928518" evidence="1">
    <location>
        <begin position="24"/>
        <end position="227"/>
    </location>
</feature>
<evidence type="ECO:0000256" key="1">
    <source>
        <dbReference type="SAM" id="SignalP"/>
    </source>
</evidence>